<gene>
    <name evidence="1" type="ORF">GRI40_06060</name>
</gene>
<dbReference type="AlphaFoldDB" id="A0A6I4TDB3"/>
<accession>A0A6I4TDB3</accession>
<protein>
    <recommendedName>
        <fullName evidence="3">DUF4230 domain-containing protein</fullName>
    </recommendedName>
</protein>
<evidence type="ECO:0000313" key="2">
    <source>
        <dbReference type="Proteomes" id="UP000439522"/>
    </source>
</evidence>
<evidence type="ECO:0000313" key="1">
    <source>
        <dbReference type="EMBL" id="MXO74784.1"/>
    </source>
</evidence>
<sequence length="186" mass="20905">MSPAGEGVDDGLIVRRRSVDYEAIVKSALAEKASLLTLTLAQDIVRDQHLEKSIAYTPLPTSRARVRVTYHVEYPIGLNLAPGNFAVSGGPEKLVVTLRRPQLIAQPSVRLKSYQVLDSGYLVDEKTALLKLQQRLQPEAVENANKLLMRRDVLPRSEAVLRRFLEPILKQQAGYDPTPRLEFRYC</sequence>
<name>A0A6I4TDB3_9SPHN</name>
<dbReference type="EMBL" id="WTZA01000001">
    <property type="protein sequence ID" value="MXO74784.1"/>
    <property type="molecule type" value="Genomic_DNA"/>
</dbReference>
<comment type="caution">
    <text evidence="1">The sequence shown here is derived from an EMBL/GenBank/DDBJ whole genome shotgun (WGS) entry which is preliminary data.</text>
</comment>
<evidence type="ECO:0008006" key="3">
    <source>
        <dbReference type="Google" id="ProtNLM"/>
    </source>
</evidence>
<keyword evidence="2" id="KW-1185">Reference proteome</keyword>
<proteinExistence type="predicted"/>
<dbReference type="Proteomes" id="UP000439522">
    <property type="component" value="Unassembled WGS sequence"/>
</dbReference>
<reference evidence="1 2" key="1">
    <citation type="submission" date="2019-12" db="EMBL/GenBank/DDBJ databases">
        <title>Genomic-based taxomic classification of the family Erythrobacteraceae.</title>
        <authorList>
            <person name="Xu L."/>
        </authorList>
    </citation>
    <scope>NUCLEOTIDE SEQUENCE [LARGE SCALE GENOMIC DNA]</scope>
    <source>
        <strain evidence="1 2">100921-2</strain>
    </source>
</reference>
<organism evidence="1 2">
    <name type="scientific">Tsuneonella aeria</name>
    <dbReference type="NCBI Taxonomy" id="1837929"/>
    <lineage>
        <taxon>Bacteria</taxon>
        <taxon>Pseudomonadati</taxon>
        <taxon>Pseudomonadota</taxon>
        <taxon>Alphaproteobacteria</taxon>
        <taxon>Sphingomonadales</taxon>
        <taxon>Erythrobacteraceae</taxon>
        <taxon>Tsuneonella</taxon>
    </lineage>
</organism>